<protein>
    <submittedName>
        <fullName evidence="2">Glycosyl transferase</fullName>
    </submittedName>
</protein>
<organism evidence="2">
    <name type="scientific">hydrocarbon metagenome</name>
    <dbReference type="NCBI Taxonomy" id="938273"/>
    <lineage>
        <taxon>unclassified sequences</taxon>
        <taxon>metagenomes</taxon>
        <taxon>ecological metagenomes</taxon>
    </lineage>
</organism>
<gene>
    <name evidence="2" type="ORF">ASZ90_009096</name>
</gene>
<dbReference type="AlphaFoldDB" id="A0A0W8FLG2"/>
<dbReference type="PANTHER" id="PTHR45947">
    <property type="entry name" value="SULFOQUINOVOSYL TRANSFERASE SQD2"/>
    <property type="match status" value="1"/>
</dbReference>
<dbReference type="PANTHER" id="PTHR45947:SF3">
    <property type="entry name" value="SULFOQUINOVOSYL TRANSFERASE SQD2"/>
    <property type="match status" value="1"/>
</dbReference>
<dbReference type="EMBL" id="LNQE01001096">
    <property type="protein sequence ID" value="KUG21155.1"/>
    <property type="molecule type" value="Genomic_DNA"/>
</dbReference>
<dbReference type="Pfam" id="PF00534">
    <property type="entry name" value="Glycos_transf_1"/>
    <property type="match status" value="1"/>
</dbReference>
<dbReference type="SUPFAM" id="SSF53756">
    <property type="entry name" value="UDP-Glycosyltransferase/glycogen phosphorylase"/>
    <property type="match status" value="1"/>
</dbReference>
<comment type="caution">
    <text evidence="2">The sequence shown here is derived from an EMBL/GenBank/DDBJ whole genome shotgun (WGS) entry which is preliminary data.</text>
</comment>
<accession>A0A0W8FLG2</accession>
<dbReference type="Gene3D" id="3.40.50.2000">
    <property type="entry name" value="Glycogen Phosphorylase B"/>
    <property type="match status" value="2"/>
</dbReference>
<proteinExistence type="predicted"/>
<evidence type="ECO:0000313" key="2">
    <source>
        <dbReference type="EMBL" id="KUG21155.1"/>
    </source>
</evidence>
<keyword evidence="2" id="KW-0808">Transferase</keyword>
<dbReference type="InterPro" id="IPR050194">
    <property type="entry name" value="Glycosyltransferase_grp1"/>
</dbReference>
<sequence length="382" mass="42967">MAERRGIVLITGRWAKDQHPYATAVKLIAILRPLFDDVTWILTEQADRQYPDADGVAITRIRDRYLESPFAVKLLYYLRYQLRLISCILRIDRDQDTLIFAFGAEFQFPAILAGKLLGKRIVLRTDGRPSGVIRRYEKGISIFYIRALEAVEALVYRAADRIVPESPSMVHLYGLEKYRRKIEPGGLYVDTRTLVPKKSLRDRPYRVGYMGRLSTEKGITELVEAVPLICNGDGGRAIIIGTGPLRGDVERRLSGCGMQEQVVVAGWIEDGDVPEYLNNIQIMVVPSYREGLPIIALESMACGCILLATPVGGIPDLIRDGRTGFLLPDNSPASIAAAVQRIVNRPDLSAIGRSARELIERHYTYDAAVERYRKVFYQQVPE</sequence>
<evidence type="ECO:0000259" key="1">
    <source>
        <dbReference type="Pfam" id="PF00534"/>
    </source>
</evidence>
<dbReference type="CDD" id="cd03801">
    <property type="entry name" value="GT4_PimA-like"/>
    <property type="match status" value="1"/>
</dbReference>
<dbReference type="InterPro" id="IPR001296">
    <property type="entry name" value="Glyco_trans_1"/>
</dbReference>
<feature type="domain" description="Glycosyl transferase family 1" evidence="1">
    <location>
        <begin position="196"/>
        <end position="348"/>
    </location>
</feature>
<dbReference type="GO" id="GO:0016757">
    <property type="term" value="F:glycosyltransferase activity"/>
    <property type="evidence" value="ECO:0007669"/>
    <property type="project" value="InterPro"/>
</dbReference>
<name>A0A0W8FLG2_9ZZZZ</name>
<reference evidence="2" key="1">
    <citation type="journal article" date="2015" name="Proc. Natl. Acad. Sci. U.S.A.">
        <title>Networks of energetic and metabolic interactions define dynamics in microbial communities.</title>
        <authorList>
            <person name="Embree M."/>
            <person name="Liu J.K."/>
            <person name="Al-Bassam M.M."/>
            <person name="Zengler K."/>
        </authorList>
    </citation>
    <scope>NUCLEOTIDE SEQUENCE</scope>
</reference>